<dbReference type="Gene3D" id="3.40.50.1110">
    <property type="entry name" value="SGNH hydrolase"/>
    <property type="match status" value="1"/>
</dbReference>
<feature type="active site" evidence="4">
    <location>
        <position position="295"/>
    </location>
</feature>
<gene>
    <name evidence="7" type="ORF">EBB59_08830</name>
</gene>
<accession>A0A3M2HPU1</accession>
<dbReference type="PANTHER" id="PTHR45648:SF22">
    <property type="entry name" value="GDSL LIPASE_ACYLHYDROLASE FAMILY PROTEIN (AFU_ORTHOLOGUE AFUA_4G14700)"/>
    <property type="match status" value="1"/>
</dbReference>
<evidence type="ECO:0000259" key="6">
    <source>
        <dbReference type="PROSITE" id="PS51208"/>
    </source>
</evidence>
<dbReference type="EMBL" id="RFLY01000011">
    <property type="protein sequence ID" value="RMH91038.1"/>
    <property type="molecule type" value="Genomic_DNA"/>
</dbReference>
<comment type="caution">
    <text evidence="7">The sequence shown here is derived from an EMBL/GenBank/DDBJ whole genome shotgun (WGS) entry which is preliminary data.</text>
</comment>
<evidence type="ECO:0000256" key="5">
    <source>
        <dbReference type="SAM" id="SignalP"/>
    </source>
</evidence>
<dbReference type="Pfam" id="PF00657">
    <property type="entry name" value="Lipase_GDSL"/>
    <property type="match status" value="1"/>
</dbReference>
<keyword evidence="8" id="KW-1185">Reference proteome</keyword>
<dbReference type="InterPro" id="IPR036514">
    <property type="entry name" value="SGNH_hydro_sf"/>
</dbReference>
<comment type="similarity">
    <text evidence="1">Belongs to the 'GDSL' lipolytic enzyme family.</text>
</comment>
<dbReference type="InterPro" id="IPR017186">
    <property type="entry name" value="Lipase_autotranspt_EstA"/>
</dbReference>
<evidence type="ECO:0000313" key="8">
    <source>
        <dbReference type="Proteomes" id="UP000275012"/>
    </source>
</evidence>
<feature type="active site" evidence="4">
    <location>
        <position position="298"/>
    </location>
</feature>
<protein>
    <submittedName>
        <fullName evidence="7">Autotransporter domain-containing protein</fullName>
    </submittedName>
</protein>
<evidence type="ECO:0000313" key="7">
    <source>
        <dbReference type="EMBL" id="RMH91038.1"/>
    </source>
</evidence>
<dbReference type="SMART" id="SM00869">
    <property type="entry name" value="Autotransporter"/>
    <property type="match status" value="1"/>
</dbReference>
<dbReference type="PIRSF" id="PIRSF037375">
    <property type="entry name" value="Autotrns_EstA"/>
    <property type="match status" value="1"/>
</dbReference>
<dbReference type="SUPFAM" id="SSF103515">
    <property type="entry name" value="Autotransporter"/>
    <property type="match status" value="1"/>
</dbReference>
<dbReference type="GO" id="GO:0016788">
    <property type="term" value="F:hydrolase activity, acting on ester bonds"/>
    <property type="evidence" value="ECO:0007669"/>
    <property type="project" value="InterPro"/>
</dbReference>
<proteinExistence type="inferred from homology"/>
<evidence type="ECO:0000256" key="2">
    <source>
        <dbReference type="ARBA" id="ARBA00022729"/>
    </source>
</evidence>
<feature type="domain" description="Autotransporter" evidence="6">
    <location>
        <begin position="347"/>
        <end position="625"/>
    </location>
</feature>
<feature type="signal peptide" evidence="5">
    <location>
        <begin position="1"/>
        <end position="28"/>
    </location>
</feature>
<dbReference type="InterPro" id="IPR036709">
    <property type="entry name" value="Autotransporte_beta_dom_sf"/>
</dbReference>
<evidence type="ECO:0000256" key="1">
    <source>
        <dbReference type="ARBA" id="ARBA00008668"/>
    </source>
</evidence>
<dbReference type="InterPro" id="IPR001087">
    <property type="entry name" value="GDSL"/>
</dbReference>
<organism evidence="7 8">
    <name type="scientific">Solilutibacter pythonis</name>
    <dbReference type="NCBI Taxonomy" id="2483112"/>
    <lineage>
        <taxon>Bacteria</taxon>
        <taxon>Pseudomonadati</taxon>
        <taxon>Pseudomonadota</taxon>
        <taxon>Gammaproteobacteria</taxon>
        <taxon>Lysobacterales</taxon>
        <taxon>Lysobacteraceae</taxon>
        <taxon>Solilutibacter</taxon>
    </lineage>
</organism>
<dbReference type="InterPro" id="IPR005546">
    <property type="entry name" value="Autotransporte_beta"/>
</dbReference>
<feature type="active site" description="Nucleophile" evidence="4">
    <location>
        <position position="42"/>
    </location>
</feature>
<dbReference type="CDD" id="cd01847">
    <property type="entry name" value="Triacylglycerol_lipase_like"/>
    <property type="match status" value="1"/>
</dbReference>
<dbReference type="RefSeq" id="WP_122101791.1">
    <property type="nucleotide sequence ID" value="NZ_RFLY01000011.1"/>
</dbReference>
<dbReference type="Proteomes" id="UP000275012">
    <property type="component" value="Unassembled WGS sequence"/>
</dbReference>
<dbReference type="PANTHER" id="PTHR45648">
    <property type="entry name" value="GDSL LIPASE/ACYLHYDROLASE FAMILY PROTEIN (AFU_ORTHOLOGUE AFUA_4G14700)"/>
    <property type="match status" value="1"/>
</dbReference>
<evidence type="ECO:0000256" key="3">
    <source>
        <dbReference type="ARBA" id="ARBA00022801"/>
    </source>
</evidence>
<keyword evidence="2 5" id="KW-0732">Signal</keyword>
<dbReference type="Gene3D" id="2.40.128.130">
    <property type="entry name" value="Autotransporter beta-domain"/>
    <property type="match status" value="1"/>
</dbReference>
<dbReference type="InterPro" id="IPR051058">
    <property type="entry name" value="GDSL_Est/Lipase"/>
</dbReference>
<dbReference type="Pfam" id="PF03797">
    <property type="entry name" value="Autotransporter"/>
    <property type="match status" value="1"/>
</dbReference>
<dbReference type="SUPFAM" id="SSF52266">
    <property type="entry name" value="SGNH hydrolase"/>
    <property type="match status" value="1"/>
</dbReference>
<sequence>MSAIRKIRRLKAATLATALACAALPSLAQQGPFSQTVFFGDSLTDAGYFRPLLPLAAQPVIGQFTTNPGLVWSQFLADYYRTDASTAWLATGRVPLADKGGNYAVGGARVGTEVNGALGYTPSLSSQLAEHLRRGGGRADADALYTVWGGANDLFAVTNDGADPAATLAAAVGAEVGVVDKLHAAGARYILVPTVPDIGITPAFRAKGAAAMAQGSALAAAYNDALFKGLAARNLRVIPLDTYRLLGEVVADPGTYGFRNVSGTACQPQITAQSLACNPTSYVSPDAPYTYAFADGVHPGSAAHAILADYAVATIEGPRQVAVLPHSAATVGRQRADRVAEQLASRGDAEGGRFWGGLRYDNQRYPRGAMVGDGFEGGGASLGLGYDRNAGAWVYGGYLDAGRQRIDYGARRGDFRQREIGLGGYVGWRGDNAWFDGQLGYSKLQFDVSRQVPLGPATRGHDGRADGRNLSAGLGAGWRFGHDGLRHGPLLRVLAQKIRVDGYAESRPELATALSFPSQAFDSLQVSAGWQAEWMLGEHTRPYARLTAEREFGDRPEQAFARMSSMPGTPDYAVPAPRFDDRYGRLGLGVRTRLSGMDVLAGAELGLGERDGRRSSFHLGLAKGF</sequence>
<evidence type="ECO:0000256" key="4">
    <source>
        <dbReference type="PIRSR" id="PIRSR037375-1"/>
    </source>
</evidence>
<feature type="chain" id="PRO_5018104522" evidence="5">
    <location>
        <begin position="29"/>
        <end position="625"/>
    </location>
</feature>
<name>A0A3M2HPU1_9GAMM</name>
<keyword evidence="3" id="KW-0378">Hydrolase</keyword>
<dbReference type="OrthoDB" id="5292073at2"/>
<dbReference type="AlphaFoldDB" id="A0A3M2HPU1"/>
<reference evidence="7 8" key="1">
    <citation type="submission" date="2018-10" db="EMBL/GenBank/DDBJ databases">
        <title>Proposal of Lysobacter pythonis sp. nov. isolated from royal pythons (Python regius).</title>
        <authorList>
            <person name="Hans-Juergen B."/>
            <person name="Huptas C."/>
            <person name="Sandra B."/>
            <person name="Igor L."/>
            <person name="Joachim S."/>
            <person name="Siegfried S."/>
            <person name="Mareike W."/>
            <person name="Peter K."/>
        </authorList>
    </citation>
    <scope>NUCLEOTIDE SEQUENCE [LARGE SCALE GENOMIC DNA]</scope>
    <source>
        <strain evidence="7 8">4284/11</strain>
    </source>
</reference>
<dbReference type="PROSITE" id="PS51208">
    <property type="entry name" value="AUTOTRANSPORTER"/>
    <property type="match status" value="1"/>
</dbReference>